<dbReference type="Pfam" id="PF00560">
    <property type="entry name" value="LRR_1"/>
    <property type="match status" value="10"/>
</dbReference>
<name>A0A1U7Z2K9_NELNU</name>
<proteinExistence type="inferred from homology"/>
<dbReference type="PROSITE" id="PS51450">
    <property type="entry name" value="LRR"/>
    <property type="match status" value="2"/>
</dbReference>
<dbReference type="PANTHER" id="PTHR48062">
    <property type="entry name" value="RECEPTOR-LIKE PROTEIN 14"/>
    <property type="match status" value="1"/>
</dbReference>
<dbReference type="FunFam" id="3.80.10.10:FF:000213">
    <property type="entry name" value="Tyrosine-sulfated glycopeptide receptor 1"/>
    <property type="match status" value="1"/>
</dbReference>
<feature type="transmembrane region" description="Helical" evidence="12">
    <location>
        <begin position="873"/>
        <end position="894"/>
    </location>
</feature>
<evidence type="ECO:0000256" key="12">
    <source>
        <dbReference type="SAM" id="Phobius"/>
    </source>
</evidence>
<dbReference type="InterPro" id="IPR003591">
    <property type="entry name" value="Leu-rich_rpt_typical-subtyp"/>
</dbReference>
<dbReference type="FunFam" id="3.80.10.10:FF:000041">
    <property type="entry name" value="LRR receptor-like serine/threonine-protein kinase ERECTA"/>
    <property type="match status" value="1"/>
</dbReference>
<dbReference type="FunFam" id="3.80.10.10:FF:001678">
    <property type="entry name" value="Calmodulin-binding receptor kinase CaMRLK"/>
    <property type="match status" value="1"/>
</dbReference>
<dbReference type="Pfam" id="PF23211">
    <property type="entry name" value="LRR_LRWD1"/>
    <property type="match status" value="1"/>
</dbReference>
<evidence type="ECO:0000256" key="1">
    <source>
        <dbReference type="ARBA" id="ARBA00004251"/>
    </source>
</evidence>
<dbReference type="OrthoDB" id="4691307at2759"/>
<keyword evidence="9 12" id="KW-0472">Membrane</keyword>
<sequence>MGWWLWFWVLLAFVVEFQVHKSNGCLEKERVALLELKTSIFQPDGSSLSTWDDEEGDCCEWEGVKCNNTTKRVIQISLSGARQGDWNLNASLFLPFEELQSLNLSSCLLSGWVENEGFERLSRLRNLEVLDLSWNSLNDTVFSSLKMLSSLKSLNLSNNAIFESTHIQELAGLINLEVLNLGNNEIGSFPTVAGLCTLKNLEELDLSMNGFEGNLPSCLENLTSLRVLDLSSNQFGGNISSSLITSLRSLEYLSLSDNRFQGPFSFSSLANHSKLEAFANSNNELVLETDYSPWVPTFQLKILLFSNSTIKRLSGSIPKFLQYQYDLRVVDLSHNNFEGEFPNWLLENNTRLEILNLKNNSLTGQFLLPSHPNRDTSILDISRNHISGEIPTNIGTILPNLLVLNMSSNSLRGRIPSSLGDMKRLQALDLSNNRFLGGIPENLATGYTSLELIKLSNCNLKGQILPSFSNLTRLHYLYLDGNQFTGEIPDILSNSSELKRLDISHNNISGKLPWWMGNMSSLEALKITNNHLEGPIPVEFCSLNDLRIIDLSENNLSGSIPDCFSPPFLFHARFQKNGFTGPMTTAFSKSSYLVTLNIAKNYLTGRIPDWIGKLQSLSILLLDENNFQGKIPTQLCQLSKITILDLSHNNLSGTIPSCLSNLTFKVGFRSGKYRLQQGSPIYSSYSFQSLVKESGDLDLYQVNFYSYIAVYEVTEMEFTTKTRSYNYKGNSLYYMTGIDFSSNRLTGDIPPEIGNLGRLRAFNLSHNLLAGPIPTSFSNLEKIESLDLSYNNLAGTIPSELSNLNSLAVFSVAHNNLSGQIPDRKQFATFEESSYEGNPLLCGSPFEKSCSTLEPTPFNNEREDKDFMDTDSFYLSFGISYTTVLIGFIGILYINNSWRRLWFNLLD</sequence>
<dbReference type="InterPro" id="IPR001611">
    <property type="entry name" value="Leu-rich_rpt"/>
</dbReference>
<evidence type="ECO:0000256" key="4">
    <source>
        <dbReference type="ARBA" id="ARBA00022614"/>
    </source>
</evidence>
<keyword evidence="5 12" id="KW-0812">Transmembrane</keyword>
<evidence type="ECO:0000256" key="3">
    <source>
        <dbReference type="ARBA" id="ARBA00022475"/>
    </source>
</evidence>
<keyword evidence="6 13" id="KW-0732">Signal</keyword>
<dbReference type="SMART" id="SM00365">
    <property type="entry name" value="LRR_SD22"/>
    <property type="match status" value="8"/>
</dbReference>
<feature type="domain" description="Leucine-rich repeat-containing N-terminal plant-type" evidence="14">
    <location>
        <begin position="27"/>
        <end position="67"/>
    </location>
</feature>
<dbReference type="InterPro" id="IPR013210">
    <property type="entry name" value="LRR_N_plant-typ"/>
</dbReference>
<comment type="subcellular location">
    <subcellularLocation>
        <location evidence="1">Cell membrane</location>
        <topology evidence="1">Single-pass type I membrane protein</topology>
    </subcellularLocation>
</comment>
<evidence type="ECO:0000256" key="11">
    <source>
        <dbReference type="ARBA" id="ARBA00023180"/>
    </source>
</evidence>
<evidence type="ECO:0000256" key="7">
    <source>
        <dbReference type="ARBA" id="ARBA00022737"/>
    </source>
</evidence>
<dbReference type="GO" id="GO:0005886">
    <property type="term" value="C:plasma membrane"/>
    <property type="evidence" value="ECO:0007669"/>
    <property type="project" value="UniProtKB-SubCell"/>
</dbReference>
<reference evidence="17" key="1">
    <citation type="submission" date="2025-08" db="UniProtKB">
        <authorList>
            <consortium name="RefSeq"/>
        </authorList>
    </citation>
    <scope>IDENTIFICATION</scope>
</reference>
<dbReference type="Gene3D" id="3.80.10.10">
    <property type="entry name" value="Ribonuclease Inhibitor"/>
    <property type="match status" value="3"/>
</dbReference>
<evidence type="ECO:0000256" key="2">
    <source>
        <dbReference type="ARBA" id="ARBA00009592"/>
    </source>
</evidence>
<evidence type="ECO:0000256" key="6">
    <source>
        <dbReference type="ARBA" id="ARBA00022729"/>
    </source>
</evidence>
<evidence type="ECO:0000256" key="5">
    <source>
        <dbReference type="ARBA" id="ARBA00022692"/>
    </source>
</evidence>
<evidence type="ECO:0000259" key="14">
    <source>
        <dbReference type="Pfam" id="PF08263"/>
    </source>
</evidence>
<gene>
    <name evidence="17" type="primary">LOC104588587</name>
</gene>
<feature type="chain" id="PRO_5010572679" evidence="13">
    <location>
        <begin position="25"/>
        <end position="907"/>
    </location>
</feature>
<dbReference type="InterPro" id="IPR056363">
    <property type="entry name" value="LRR_LRWD1_dom"/>
</dbReference>
<organism evidence="16 17">
    <name type="scientific">Nelumbo nucifera</name>
    <name type="common">Sacred lotus</name>
    <dbReference type="NCBI Taxonomy" id="4432"/>
    <lineage>
        <taxon>Eukaryota</taxon>
        <taxon>Viridiplantae</taxon>
        <taxon>Streptophyta</taxon>
        <taxon>Embryophyta</taxon>
        <taxon>Tracheophyta</taxon>
        <taxon>Spermatophyta</taxon>
        <taxon>Magnoliopsida</taxon>
        <taxon>Proteales</taxon>
        <taxon>Nelumbonaceae</taxon>
        <taxon>Nelumbo</taxon>
    </lineage>
</organism>
<dbReference type="InterPro" id="IPR032675">
    <property type="entry name" value="LRR_dom_sf"/>
</dbReference>
<dbReference type="PANTHER" id="PTHR48062:SF65">
    <property type="entry name" value="LRR RECEPTOR-LIKE SERINE_THREONINE-PROTEIN KINASE GSO1 ISOFORM X1"/>
    <property type="match status" value="1"/>
</dbReference>
<feature type="domain" description="Leucine-rich repeat and WD repeat-containing protein 1 LRR" evidence="15">
    <location>
        <begin position="751"/>
        <end position="845"/>
    </location>
</feature>
<keyword evidence="10" id="KW-0675">Receptor</keyword>
<comment type="similarity">
    <text evidence="2">Belongs to the RLP family.</text>
</comment>
<keyword evidence="16" id="KW-1185">Reference proteome</keyword>
<dbReference type="SUPFAM" id="SSF52058">
    <property type="entry name" value="L domain-like"/>
    <property type="match status" value="3"/>
</dbReference>
<keyword evidence="3" id="KW-1003">Cell membrane</keyword>
<evidence type="ECO:0000259" key="15">
    <source>
        <dbReference type="Pfam" id="PF23211"/>
    </source>
</evidence>
<evidence type="ECO:0000256" key="9">
    <source>
        <dbReference type="ARBA" id="ARBA00023136"/>
    </source>
</evidence>
<keyword evidence="7" id="KW-0677">Repeat</keyword>
<evidence type="ECO:0000256" key="8">
    <source>
        <dbReference type="ARBA" id="ARBA00022989"/>
    </source>
</evidence>
<dbReference type="InterPro" id="IPR051502">
    <property type="entry name" value="RLP_Defense_Trigger"/>
</dbReference>
<dbReference type="FunFam" id="3.80.10.10:FF:000095">
    <property type="entry name" value="LRR receptor-like serine/threonine-protein kinase GSO1"/>
    <property type="match status" value="1"/>
</dbReference>
<feature type="signal peptide" evidence="13">
    <location>
        <begin position="1"/>
        <end position="24"/>
    </location>
</feature>
<dbReference type="Pfam" id="PF08263">
    <property type="entry name" value="LRRNT_2"/>
    <property type="match status" value="1"/>
</dbReference>
<evidence type="ECO:0000256" key="13">
    <source>
        <dbReference type="SAM" id="SignalP"/>
    </source>
</evidence>
<keyword evidence="4" id="KW-0433">Leucine-rich repeat</keyword>
<dbReference type="Proteomes" id="UP000189703">
    <property type="component" value="Unplaced"/>
</dbReference>
<keyword evidence="8 12" id="KW-1133">Transmembrane helix</keyword>
<evidence type="ECO:0000256" key="10">
    <source>
        <dbReference type="ARBA" id="ARBA00023170"/>
    </source>
</evidence>
<dbReference type="PRINTS" id="PR00019">
    <property type="entry name" value="LEURICHRPT"/>
</dbReference>
<protein>
    <submittedName>
        <fullName evidence="17">Probable LRR receptor-like serine/threonine-protein kinase At4g36180 isoform X2</fullName>
    </submittedName>
</protein>
<dbReference type="RefSeq" id="XP_010244882.1">
    <property type="nucleotide sequence ID" value="XM_010246580.2"/>
</dbReference>
<evidence type="ECO:0000313" key="16">
    <source>
        <dbReference type="Proteomes" id="UP000189703"/>
    </source>
</evidence>
<evidence type="ECO:0000313" key="17">
    <source>
        <dbReference type="RefSeq" id="XP_010244882.1"/>
    </source>
</evidence>
<accession>A0A1U7Z2K9</accession>
<dbReference type="Pfam" id="PF13855">
    <property type="entry name" value="LRR_8"/>
    <property type="match status" value="2"/>
</dbReference>
<dbReference type="SMART" id="SM00369">
    <property type="entry name" value="LRR_TYP"/>
    <property type="match status" value="13"/>
</dbReference>
<keyword evidence="11" id="KW-0325">Glycoprotein</keyword>
<dbReference type="GeneID" id="104588587"/>
<dbReference type="AlphaFoldDB" id="A0A1U7Z2K9"/>